<evidence type="ECO:0000313" key="2">
    <source>
        <dbReference type="EMBL" id="PMD32191.1"/>
    </source>
</evidence>
<dbReference type="OrthoDB" id="17560at2759"/>
<name>A0A2J6R105_HYAVF</name>
<reference evidence="2 3" key="1">
    <citation type="submission" date="2016-04" db="EMBL/GenBank/DDBJ databases">
        <title>A degradative enzymes factory behind the ericoid mycorrhizal symbiosis.</title>
        <authorList>
            <consortium name="DOE Joint Genome Institute"/>
            <person name="Martino E."/>
            <person name="Morin E."/>
            <person name="Grelet G."/>
            <person name="Kuo A."/>
            <person name="Kohler A."/>
            <person name="Daghino S."/>
            <person name="Barry K."/>
            <person name="Choi C."/>
            <person name="Cichocki N."/>
            <person name="Clum A."/>
            <person name="Copeland A."/>
            <person name="Hainaut M."/>
            <person name="Haridas S."/>
            <person name="Labutti K."/>
            <person name="Lindquist E."/>
            <person name="Lipzen A."/>
            <person name="Khouja H.-R."/>
            <person name="Murat C."/>
            <person name="Ohm R."/>
            <person name="Olson A."/>
            <person name="Spatafora J."/>
            <person name="Veneault-Fourrey C."/>
            <person name="Henrissat B."/>
            <person name="Grigoriev I."/>
            <person name="Martin F."/>
            <person name="Perotto S."/>
        </authorList>
    </citation>
    <scope>NUCLEOTIDE SEQUENCE [LARGE SCALE GENOMIC DNA]</scope>
    <source>
        <strain evidence="2 3">F</strain>
    </source>
</reference>
<dbReference type="AlphaFoldDB" id="A0A2J6R105"/>
<keyword evidence="2" id="KW-0378">Hydrolase</keyword>
<gene>
    <name evidence="2" type="ORF">L207DRAFT_471612</name>
</gene>
<organism evidence="2 3">
    <name type="scientific">Hyaloscypha variabilis (strain UAMH 11265 / GT02V1 / F)</name>
    <name type="common">Meliniomyces variabilis</name>
    <dbReference type="NCBI Taxonomy" id="1149755"/>
    <lineage>
        <taxon>Eukaryota</taxon>
        <taxon>Fungi</taxon>
        <taxon>Dikarya</taxon>
        <taxon>Ascomycota</taxon>
        <taxon>Pezizomycotina</taxon>
        <taxon>Leotiomycetes</taxon>
        <taxon>Helotiales</taxon>
        <taxon>Hyaloscyphaceae</taxon>
        <taxon>Hyaloscypha</taxon>
        <taxon>Hyaloscypha variabilis</taxon>
    </lineage>
</organism>
<evidence type="ECO:0000313" key="3">
    <source>
        <dbReference type="Proteomes" id="UP000235786"/>
    </source>
</evidence>
<keyword evidence="3" id="KW-1185">Reference proteome</keyword>
<dbReference type="GO" id="GO:0016787">
    <property type="term" value="F:hydrolase activity"/>
    <property type="evidence" value="ECO:0007669"/>
    <property type="project" value="UniProtKB-KW"/>
</dbReference>
<dbReference type="PANTHER" id="PTHR17630">
    <property type="entry name" value="DIENELACTONE HYDROLASE"/>
    <property type="match status" value="1"/>
</dbReference>
<feature type="domain" description="Dienelactone hydrolase" evidence="1">
    <location>
        <begin position="27"/>
        <end position="271"/>
    </location>
</feature>
<evidence type="ECO:0000259" key="1">
    <source>
        <dbReference type="Pfam" id="PF01738"/>
    </source>
</evidence>
<protein>
    <submittedName>
        <fullName evidence="2">Alpha/beta-hydrolase</fullName>
    </submittedName>
</protein>
<dbReference type="PANTHER" id="PTHR17630:SF105">
    <property type="entry name" value="DIENELACTONE HYDROLASE FAMILY PROTEIN (AFU_ORTHOLOGUE AFUA_4G08790)"/>
    <property type="match status" value="1"/>
</dbReference>
<accession>A0A2J6R105</accession>
<proteinExistence type="predicted"/>
<dbReference type="Gene3D" id="3.40.50.1820">
    <property type="entry name" value="alpha/beta hydrolase"/>
    <property type="match status" value="1"/>
</dbReference>
<dbReference type="Proteomes" id="UP000235786">
    <property type="component" value="Unassembled WGS sequence"/>
</dbReference>
<dbReference type="EMBL" id="KZ613960">
    <property type="protein sequence ID" value="PMD32191.1"/>
    <property type="molecule type" value="Genomic_DNA"/>
</dbReference>
<dbReference type="SUPFAM" id="SSF53474">
    <property type="entry name" value="alpha/beta-Hydrolases"/>
    <property type="match status" value="1"/>
</dbReference>
<dbReference type="InterPro" id="IPR029058">
    <property type="entry name" value="AB_hydrolase_fold"/>
</dbReference>
<sequence>MSCPDCFKGTVHEGQPRGKVIKLHGLETYVSEPTNGRAIKGIIVVIPDAFGWLFVNNKLLADHYADKGDYRVYLPDFMAGWSAPVWMLDTIRVMETPGNWISKLTNVPWLLYSLIPWYAMNRISASYPRVKTFFELLRQDEGSSLPVGAAGFCWGGKHVALLAAEVTKVNDKPLIDAGFTGHPSMLVMPDDVENIKLPVSFAIGDKDSHLPLEVAHKIRDIVEAKPLEQRGEMILYPDCNHGFCVRADISFEDVAKQAAAAEDQCIQWFNKQFKIED</sequence>
<dbReference type="InterPro" id="IPR002925">
    <property type="entry name" value="Dienelactn_hydro"/>
</dbReference>
<dbReference type="Pfam" id="PF01738">
    <property type="entry name" value="DLH"/>
    <property type="match status" value="1"/>
</dbReference>